<dbReference type="EMBL" id="BARV01009228">
    <property type="protein sequence ID" value="GAI13900.1"/>
    <property type="molecule type" value="Genomic_DNA"/>
</dbReference>
<gene>
    <name evidence="1" type="ORF">S06H3_18280</name>
</gene>
<reference evidence="1" key="1">
    <citation type="journal article" date="2014" name="Front. Microbiol.">
        <title>High frequency of phylogenetically diverse reductive dehalogenase-homologous genes in deep subseafloor sedimentary metagenomes.</title>
        <authorList>
            <person name="Kawai M."/>
            <person name="Futagami T."/>
            <person name="Toyoda A."/>
            <person name="Takaki Y."/>
            <person name="Nishi S."/>
            <person name="Hori S."/>
            <person name="Arai W."/>
            <person name="Tsubouchi T."/>
            <person name="Morono Y."/>
            <person name="Uchiyama I."/>
            <person name="Ito T."/>
            <person name="Fujiyama A."/>
            <person name="Inagaki F."/>
            <person name="Takami H."/>
        </authorList>
    </citation>
    <scope>NUCLEOTIDE SEQUENCE</scope>
    <source>
        <strain evidence="1">Expedition CK06-06</strain>
    </source>
</reference>
<accession>X1MGR3</accession>
<protein>
    <submittedName>
        <fullName evidence="1">Uncharacterized protein</fullName>
    </submittedName>
</protein>
<sequence length="121" mass="13778">MTTYNPHIIDVKTLNDARKEIEKIQSDPNSIDIMAPKAISKVIKLENVVLQDAIIIKQDMLSIGGEVAVPKHTFELRDKTGDILIMGTIKQLYELVEKLNRHYPRLKTIAKDLETLLKDVE</sequence>
<comment type="caution">
    <text evidence="1">The sequence shown here is derived from an EMBL/GenBank/DDBJ whole genome shotgun (WGS) entry which is preliminary data.</text>
</comment>
<evidence type="ECO:0000313" key="1">
    <source>
        <dbReference type="EMBL" id="GAI13900.1"/>
    </source>
</evidence>
<name>X1MGR3_9ZZZZ</name>
<organism evidence="1">
    <name type="scientific">marine sediment metagenome</name>
    <dbReference type="NCBI Taxonomy" id="412755"/>
    <lineage>
        <taxon>unclassified sequences</taxon>
        <taxon>metagenomes</taxon>
        <taxon>ecological metagenomes</taxon>
    </lineage>
</organism>
<proteinExistence type="predicted"/>
<dbReference type="AlphaFoldDB" id="X1MGR3"/>